<dbReference type="EMBL" id="JAMTCO010000017">
    <property type="protein sequence ID" value="MCP2273515.1"/>
    <property type="molecule type" value="Genomic_DNA"/>
</dbReference>
<dbReference type="InterPro" id="IPR036291">
    <property type="entry name" value="NAD(P)-bd_dom_sf"/>
</dbReference>
<dbReference type="PANTHER" id="PTHR10366:SF564">
    <property type="entry name" value="STEROL-4-ALPHA-CARBOXYLATE 3-DEHYDROGENASE, DECARBOXYLATING"/>
    <property type="match status" value="1"/>
</dbReference>
<evidence type="ECO:0000256" key="1">
    <source>
        <dbReference type="ARBA" id="ARBA00023002"/>
    </source>
</evidence>
<dbReference type="PANTHER" id="PTHR10366">
    <property type="entry name" value="NAD DEPENDENT EPIMERASE/DEHYDRATASE"/>
    <property type="match status" value="1"/>
</dbReference>
<feature type="domain" description="NAD-dependent epimerase/dehydratase" evidence="3">
    <location>
        <begin position="6"/>
        <end position="242"/>
    </location>
</feature>
<evidence type="ECO:0000313" key="5">
    <source>
        <dbReference type="Proteomes" id="UP001205185"/>
    </source>
</evidence>
<accession>A0ABT1ILJ5</accession>
<reference evidence="4 5" key="1">
    <citation type="submission" date="2022-06" db="EMBL/GenBank/DDBJ databases">
        <title>Genomic Encyclopedia of Archaeal and Bacterial Type Strains, Phase II (KMG-II): from individual species to whole genera.</title>
        <authorList>
            <person name="Goeker M."/>
        </authorList>
    </citation>
    <scope>NUCLEOTIDE SEQUENCE [LARGE SCALE GENOMIC DNA]</scope>
    <source>
        <strain evidence="4 5">DSM 44255</strain>
    </source>
</reference>
<evidence type="ECO:0000256" key="2">
    <source>
        <dbReference type="ARBA" id="ARBA00023445"/>
    </source>
</evidence>
<organism evidence="4 5">
    <name type="scientific">Actinokineospora diospyrosa</name>
    <dbReference type="NCBI Taxonomy" id="103728"/>
    <lineage>
        <taxon>Bacteria</taxon>
        <taxon>Bacillati</taxon>
        <taxon>Actinomycetota</taxon>
        <taxon>Actinomycetes</taxon>
        <taxon>Pseudonocardiales</taxon>
        <taxon>Pseudonocardiaceae</taxon>
        <taxon>Actinokineospora</taxon>
    </lineage>
</organism>
<dbReference type="Pfam" id="PF01370">
    <property type="entry name" value="Epimerase"/>
    <property type="match status" value="1"/>
</dbReference>
<comment type="similarity">
    <text evidence="2">Belongs to the NAD(P)-dependent epimerase/dehydratase family. Dihydroflavonol-4-reductase subfamily.</text>
</comment>
<dbReference type="InterPro" id="IPR050425">
    <property type="entry name" value="NAD(P)_dehydrat-like"/>
</dbReference>
<sequence length="344" mass="36612">MAGELVLVTGGSGFLGAHAVVRLLADGYRVRASVRSLDRVADVREMVRVGGVDPHSALSFVAADLTGDAGWGEAVTGCSYVLHVASPFPLATPKAEDALVAPARDGALRVLRAARDAGVRRVVMTSSFAAVGYGHPQTERVFTEETWTNLDGPGITPYVRSKTLAERAAWEFAEGSAVELAVVNPVGIFGPVLGPDYAGSVDLVRRLLDGELPGVPRLSTSLVDVRDVADLHVRAMVDPAAAGQRFIAAAGDYVTMPEMAEILREHLGPAAARVPTKVLANWLVRVSALMHRSLRPIVPLLGRHRRVSHEKATRLLGWHPRPNEDVIIATAESLLRLGLVAAGH</sequence>
<name>A0ABT1ILJ5_9PSEU</name>
<keyword evidence="1" id="KW-0560">Oxidoreductase</keyword>
<proteinExistence type="inferred from homology"/>
<keyword evidence="5" id="KW-1185">Reference proteome</keyword>
<comment type="caution">
    <text evidence="4">The sequence shown here is derived from an EMBL/GenBank/DDBJ whole genome shotgun (WGS) entry which is preliminary data.</text>
</comment>
<dbReference type="RefSeq" id="WP_253890717.1">
    <property type="nucleotide sequence ID" value="NZ_BAAAVB010000004.1"/>
</dbReference>
<gene>
    <name evidence="4" type="ORF">LV75_006045</name>
</gene>
<dbReference type="CDD" id="cd05227">
    <property type="entry name" value="AR_SDR_e"/>
    <property type="match status" value="1"/>
</dbReference>
<dbReference type="Gene3D" id="3.40.50.720">
    <property type="entry name" value="NAD(P)-binding Rossmann-like Domain"/>
    <property type="match status" value="1"/>
</dbReference>
<dbReference type="SUPFAM" id="SSF51735">
    <property type="entry name" value="NAD(P)-binding Rossmann-fold domains"/>
    <property type="match status" value="1"/>
</dbReference>
<evidence type="ECO:0000313" key="4">
    <source>
        <dbReference type="EMBL" id="MCP2273515.1"/>
    </source>
</evidence>
<dbReference type="InterPro" id="IPR001509">
    <property type="entry name" value="Epimerase_deHydtase"/>
</dbReference>
<dbReference type="Proteomes" id="UP001205185">
    <property type="component" value="Unassembled WGS sequence"/>
</dbReference>
<evidence type="ECO:0000259" key="3">
    <source>
        <dbReference type="Pfam" id="PF01370"/>
    </source>
</evidence>
<protein>
    <submittedName>
        <fullName evidence="4">Nucleoside-diphosphate-sugar epimerase</fullName>
    </submittedName>
</protein>